<evidence type="ECO:0000256" key="2">
    <source>
        <dbReference type="ARBA" id="ARBA00022737"/>
    </source>
</evidence>
<dbReference type="CDD" id="cd00051">
    <property type="entry name" value="EFh"/>
    <property type="match status" value="1"/>
</dbReference>
<dbReference type="SMART" id="SM00054">
    <property type="entry name" value="EFh"/>
    <property type="match status" value="3"/>
</dbReference>
<dbReference type="PANTHER" id="PTHR34524">
    <property type="entry name" value="CALCYPHOSIN"/>
    <property type="match status" value="1"/>
</dbReference>
<evidence type="ECO:0000313" key="6">
    <source>
        <dbReference type="Proteomes" id="UP000283509"/>
    </source>
</evidence>
<reference evidence="5 6" key="1">
    <citation type="submission" date="2018-04" db="EMBL/GenBank/DDBJ databases">
        <authorList>
            <person name="Zhang X."/>
            <person name="Yuan J."/>
            <person name="Li F."/>
            <person name="Xiang J."/>
        </authorList>
    </citation>
    <scope>NUCLEOTIDE SEQUENCE [LARGE SCALE GENOMIC DNA]</scope>
    <source>
        <tissue evidence="5">Muscle</tissue>
    </source>
</reference>
<proteinExistence type="predicted"/>
<feature type="domain" description="EF-hand" evidence="4">
    <location>
        <begin position="96"/>
        <end position="131"/>
    </location>
</feature>
<keyword evidence="6" id="KW-1185">Reference proteome</keyword>
<keyword evidence="2" id="KW-0677">Repeat</keyword>
<dbReference type="InterPro" id="IPR002048">
    <property type="entry name" value="EF_hand_dom"/>
</dbReference>
<dbReference type="Gene3D" id="1.10.238.10">
    <property type="entry name" value="EF-hand"/>
    <property type="match status" value="2"/>
</dbReference>
<dbReference type="PANTHER" id="PTHR34524:SF6">
    <property type="entry name" value="CALCYPHOSINE LIKE"/>
    <property type="match status" value="1"/>
</dbReference>
<dbReference type="AlphaFoldDB" id="A0A3R7PJS8"/>
<gene>
    <name evidence="5" type="ORF">C7M84_012984</name>
</gene>
<dbReference type="InterPro" id="IPR018247">
    <property type="entry name" value="EF_Hand_1_Ca_BS"/>
</dbReference>
<reference evidence="5 6" key="2">
    <citation type="submission" date="2019-01" db="EMBL/GenBank/DDBJ databases">
        <title>The decoding of complex shrimp genome reveals the adaptation for benthos swimmer, frequently molting mechanism and breeding impact on genome.</title>
        <authorList>
            <person name="Sun Y."/>
            <person name="Gao Y."/>
            <person name="Yu Y."/>
        </authorList>
    </citation>
    <scope>NUCLEOTIDE SEQUENCE [LARGE SCALE GENOMIC DNA]</scope>
    <source>
        <tissue evidence="5">Muscle</tissue>
    </source>
</reference>
<dbReference type="Pfam" id="PF13499">
    <property type="entry name" value="EF-hand_7"/>
    <property type="match status" value="1"/>
</dbReference>
<dbReference type="PROSITE" id="PS00018">
    <property type="entry name" value="EF_HAND_1"/>
    <property type="match status" value="3"/>
</dbReference>
<name>A0A3R7PJS8_PENVA</name>
<dbReference type="Proteomes" id="UP000283509">
    <property type="component" value="Unassembled WGS sequence"/>
</dbReference>
<dbReference type="PROSITE" id="PS50222">
    <property type="entry name" value="EF_HAND_2"/>
    <property type="match status" value="3"/>
</dbReference>
<feature type="domain" description="EF-hand" evidence="4">
    <location>
        <begin position="132"/>
        <end position="167"/>
    </location>
</feature>
<dbReference type="EMBL" id="QCYY01002626">
    <property type="protein sequence ID" value="ROT68865.1"/>
    <property type="molecule type" value="Genomic_DNA"/>
</dbReference>
<accession>A0A3R7PJS8</accession>
<evidence type="ECO:0000259" key="4">
    <source>
        <dbReference type="PROSITE" id="PS50222"/>
    </source>
</evidence>
<evidence type="ECO:0000313" key="5">
    <source>
        <dbReference type="EMBL" id="ROT68865.1"/>
    </source>
</evidence>
<organism evidence="5 6">
    <name type="scientific">Penaeus vannamei</name>
    <name type="common">Whiteleg shrimp</name>
    <name type="synonym">Litopenaeus vannamei</name>
    <dbReference type="NCBI Taxonomy" id="6689"/>
    <lineage>
        <taxon>Eukaryota</taxon>
        <taxon>Metazoa</taxon>
        <taxon>Ecdysozoa</taxon>
        <taxon>Arthropoda</taxon>
        <taxon>Crustacea</taxon>
        <taxon>Multicrustacea</taxon>
        <taxon>Malacostraca</taxon>
        <taxon>Eumalacostraca</taxon>
        <taxon>Eucarida</taxon>
        <taxon>Decapoda</taxon>
        <taxon>Dendrobranchiata</taxon>
        <taxon>Penaeoidea</taxon>
        <taxon>Penaeidae</taxon>
        <taxon>Penaeus</taxon>
    </lineage>
</organism>
<feature type="domain" description="EF-hand" evidence="4">
    <location>
        <begin position="60"/>
        <end position="95"/>
    </location>
</feature>
<dbReference type="SUPFAM" id="SSF47473">
    <property type="entry name" value="EF-hand"/>
    <property type="match status" value="1"/>
</dbReference>
<evidence type="ECO:0000256" key="1">
    <source>
        <dbReference type="ARBA" id="ARBA00022723"/>
    </source>
</evidence>
<dbReference type="InterPro" id="IPR051581">
    <property type="entry name" value="Ca-bind"/>
</dbReference>
<dbReference type="InterPro" id="IPR011992">
    <property type="entry name" value="EF-hand-dom_pair"/>
</dbReference>
<comment type="caution">
    <text evidence="5">The sequence shown here is derived from an EMBL/GenBank/DDBJ whole genome shotgun (WGS) entry which is preliminary data.</text>
</comment>
<dbReference type="GO" id="GO:0005509">
    <property type="term" value="F:calcium ion binding"/>
    <property type="evidence" value="ECO:0007669"/>
    <property type="project" value="InterPro"/>
</dbReference>
<keyword evidence="1" id="KW-0479">Metal-binding</keyword>
<evidence type="ECO:0000256" key="3">
    <source>
        <dbReference type="ARBA" id="ARBA00022837"/>
    </source>
</evidence>
<dbReference type="OrthoDB" id="444540at2759"/>
<sequence length="196" mass="21810">MPPLFSHRMTREDDLKEAAAAEVEEAGSAIERLRALCLTRGYTGIMIESAPSMATFRALADDDRRVDMFRRLDDDGSHALSKSELTDVLHQFGLAVSDDDVSEIFSGFDEDESGSINYNEFLDKLRPEMTEDRVAVVEEAFAKLDQSGDGVVTLDDVKDTYDASHHPRVLSGESTEEEILLKFIGRFEGTPRRTGS</sequence>
<keyword evidence="3" id="KW-0106">Calcium</keyword>
<dbReference type="STRING" id="6689.A0A3R7PJS8"/>
<protein>
    <submittedName>
        <fullName evidence="5">Crustacean calcium-binding protein 23</fullName>
    </submittedName>
</protein>